<evidence type="ECO:0000259" key="3">
    <source>
        <dbReference type="Pfam" id="PF11740"/>
    </source>
</evidence>
<gene>
    <name evidence="4" type="ORF">ZRA01_19000</name>
</gene>
<accession>A0A4Y4CXR8</accession>
<feature type="compositionally biased region" description="Polar residues" evidence="2">
    <location>
        <begin position="239"/>
        <end position="255"/>
    </location>
</feature>
<comment type="caution">
    <text evidence="4">The sequence shown here is derived from an EMBL/GenBank/DDBJ whole genome shotgun (WGS) entry which is preliminary data.</text>
</comment>
<dbReference type="InterPro" id="IPR021104">
    <property type="entry name" value="KfrA_DNA-bd_N"/>
</dbReference>
<dbReference type="RefSeq" id="WP_141351567.1">
    <property type="nucleotide sequence ID" value="NZ_BJNV01000027.1"/>
</dbReference>
<reference evidence="4 5" key="1">
    <citation type="submission" date="2019-06" db="EMBL/GenBank/DDBJ databases">
        <title>Whole genome shotgun sequence of Zoogloea ramigera NBRC 15342.</title>
        <authorList>
            <person name="Hosoyama A."/>
            <person name="Uohara A."/>
            <person name="Ohji S."/>
            <person name="Ichikawa N."/>
        </authorList>
    </citation>
    <scope>NUCLEOTIDE SEQUENCE [LARGE SCALE GENOMIC DNA]</scope>
    <source>
        <strain evidence="4 5">NBRC 15342</strain>
    </source>
</reference>
<dbReference type="OrthoDB" id="7015148at2"/>
<feature type="compositionally biased region" description="Basic and acidic residues" evidence="2">
    <location>
        <begin position="256"/>
        <end position="266"/>
    </location>
</feature>
<sequence length="284" mass="30730">MAREATVTQEEVNAVADRIRAGGGRPTARGVREELGRGSMATVLRLLQNWQAGQSRAPDTPVALPTALQRALVEFIGQEVAAAKLNLEQDLVTAQQTQKDLIAENELQASDLEDLKTALEALQGDNSQLEGRYAQLHADFTEARQAAETQRQAAEAARTETAKLQLRLEGVPRLEAELTKLKTDLEAERAARVVAEQVAAVSNAKLEQSQASIEDLKGRLAKAETDLRDANQEAGKLRNQVSALQGSLDSTSKELAQTKEEARRAETTATELKGQLALFGEAKS</sequence>
<dbReference type="Gene3D" id="1.20.5.340">
    <property type="match status" value="1"/>
</dbReference>
<evidence type="ECO:0000256" key="1">
    <source>
        <dbReference type="SAM" id="Coils"/>
    </source>
</evidence>
<protein>
    <recommendedName>
        <fullName evidence="3">KfrA N-terminal DNA-binding domain-containing protein</fullName>
    </recommendedName>
</protein>
<feature type="domain" description="KfrA N-terminal DNA-binding" evidence="3">
    <location>
        <begin position="8"/>
        <end position="117"/>
    </location>
</feature>
<dbReference type="AlphaFoldDB" id="A0A4Y4CXR8"/>
<proteinExistence type="predicted"/>
<feature type="coiled-coil region" evidence="1">
    <location>
        <begin position="84"/>
        <end position="139"/>
    </location>
</feature>
<evidence type="ECO:0000313" key="5">
    <source>
        <dbReference type="Proteomes" id="UP000318422"/>
    </source>
</evidence>
<dbReference type="EMBL" id="BJNV01000027">
    <property type="protein sequence ID" value="GEC95827.1"/>
    <property type="molecule type" value="Genomic_DNA"/>
</dbReference>
<dbReference type="Pfam" id="PF11740">
    <property type="entry name" value="KfrA_N"/>
    <property type="match status" value="1"/>
</dbReference>
<dbReference type="Proteomes" id="UP000318422">
    <property type="component" value="Unassembled WGS sequence"/>
</dbReference>
<keyword evidence="1" id="KW-0175">Coiled coil</keyword>
<evidence type="ECO:0000256" key="2">
    <source>
        <dbReference type="SAM" id="MobiDB-lite"/>
    </source>
</evidence>
<evidence type="ECO:0000313" key="4">
    <source>
        <dbReference type="EMBL" id="GEC95827.1"/>
    </source>
</evidence>
<feature type="region of interest" description="Disordered" evidence="2">
    <location>
        <begin position="231"/>
        <end position="269"/>
    </location>
</feature>
<name>A0A4Y4CXR8_ZOORA</name>
<organism evidence="4 5">
    <name type="scientific">Zoogloea ramigera</name>
    <dbReference type="NCBI Taxonomy" id="350"/>
    <lineage>
        <taxon>Bacteria</taxon>
        <taxon>Pseudomonadati</taxon>
        <taxon>Pseudomonadota</taxon>
        <taxon>Betaproteobacteria</taxon>
        <taxon>Rhodocyclales</taxon>
        <taxon>Zoogloeaceae</taxon>
        <taxon>Zoogloea</taxon>
    </lineage>
</organism>
<keyword evidence="5" id="KW-1185">Reference proteome</keyword>